<evidence type="ECO:0000259" key="1">
    <source>
        <dbReference type="PROSITE" id="PS50011"/>
    </source>
</evidence>
<feature type="domain" description="Protein kinase" evidence="1">
    <location>
        <begin position="9"/>
        <end position="244"/>
    </location>
</feature>
<dbReference type="AlphaFoldDB" id="A0A8H3LWG4"/>
<evidence type="ECO:0000313" key="3">
    <source>
        <dbReference type="Proteomes" id="UP000615446"/>
    </source>
</evidence>
<reference evidence="2" key="1">
    <citation type="submission" date="2019-10" db="EMBL/GenBank/DDBJ databases">
        <title>Conservation and host-specific expression of non-tandemly repeated heterogenous ribosome RNA gene in arbuscular mycorrhizal fungi.</title>
        <authorList>
            <person name="Maeda T."/>
            <person name="Kobayashi Y."/>
            <person name="Nakagawa T."/>
            <person name="Ezawa T."/>
            <person name="Yamaguchi K."/>
            <person name="Bino T."/>
            <person name="Nishimoto Y."/>
            <person name="Shigenobu S."/>
            <person name="Kawaguchi M."/>
        </authorList>
    </citation>
    <scope>NUCLEOTIDE SEQUENCE</scope>
    <source>
        <strain evidence="2">HR1</strain>
    </source>
</reference>
<sequence>MAHSNNKVSSSAKESKARGFGIIYKAIWLSKYKEIVLKSLSNLDENNLNEKLADFLNEWDCHEKCLNSNRIIDLHGFTKDPDTSQYMIVMDYADKGDLNRNLTKVIKNNWGQRLLMLYEIISGLNEIHRQNLIHCDFHHDLMKKCWDEDPLKRPSASEVENIIKNWIYRPSSNEINDELKSNIMEFINAPIVNNDLTAELHPQACYISRLHDFTNEELNEILDESSEKLDEIVESECLNYTVIP</sequence>
<keyword evidence="2" id="KW-0808">Transferase</keyword>
<organism evidence="2 3">
    <name type="scientific">Rhizophagus clarus</name>
    <dbReference type="NCBI Taxonomy" id="94130"/>
    <lineage>
        <taxon>Eukaryota</taxon>
        <taxon>Fungi</taxon>
        <taxon>Fungi incertae sedis</taxon>
        <taxon>Mucoromycota</taxon>
        <taxon>Glomeromycotina</taxon>
        <taxon>Glomeromycetes</taxon>
        <taxon>Glomerales</taxon>
        <taxon>Glomeraceae</taxon>
        <taxon>Rhizophagus</taxon>
    </lineage>
</organism>
<dbReference type="PROSITE" id="PS50011">
    <property type="entry name" value="PROTEIN_KINASE_DOM"/>
    <property type="match status" value="1"/>
</dbReference>
<gene>
    <name evidence="2" type="ORF">RCL2_002010100</name>
</gene>
<dbReference type="EMBL" id="BLAL01000228">
    <property type="protein sequence ID" value="GES93346.1"/>
    <property type="molecule type" value="Genomic_DNA"/>
</dbReference>
<keyword evidence="2" id="KW-0418">Kinase</keyword>
<accession>A0A8H3LWG4</accession>
<dbReference type="PANTHER" id="PTHR44329">
    <property type="entry name" value="SERINE/THREONINE-PROTEIN KINASE TNNI3K-RELATED"/>
    <property type="match status" value="1"/>
</dbReference>
<comment type="caution">
    <text evidence="2">The sequence shown here is derived from an EMBL/GenBank/DDBJ whole genome shotgun (WGS) entry which is preliminary data.</text>
</comment>
<dbReference type="GO" id="GO:0005524">
    <property type="term" value="F:ATP binding"/>
    <property type="evidence" value="ECO:0007669"/>
    <property type="project" value="InterPro"/>
</dbReference>
<dbReference type="InterPro" id="IPR011009">
    <property type="entry name" value="Kinase-like_dom_sf"/>
</dbReference>
<dbReference type="Proteomes" id="UP000615446">
    <property type="component" value="Unassembled WGS sequence"/>
</dbReference>
<dbReference type="SMART" id="SM00220">
    <property type="entry name" value="S_TKc"/>
    <property type="match status" value="1"/>
</dbReference>
<proteinExistence type="predicted"/>
<evidence type="ECO:0000313" key="2">
    <source>
        <dbReference type="EMBL" id="GES93346.1"/>
    </source>
</evidence>
<dbReference type="Pfam" id="PF00069">
    <property type="entry name" value="Pkinase"/>
    <property type="match status" value="1"/>
</dbReference>
<name>A0A8H3LWG4_9GLOM</name>
<dbReference type="SUPFAM" id="SSF56112">
    <property type="entry name" value="Protein kinase-like (PK-like)"/>
    <property type="match status" value="1"/>
</dbReference>
<protein>
    <submittedName>
        <fullName evidence="2">Kinase-like domain-containing protein</fullName>
    </submittedName>
</protein>
<dbReference type="Gene3D" id="1.10.510.10">
    <property type="entry name" value="Transferase(Phosphotransferase) domain 1"/>
    <property type="match status" value="2"/>
</dbReference>
<dbReference type="InterPro" id="IPR051681">
    <property type="entry name" value="Ser/Thr_Kinases-Pseudokinases"/>
</dbReference>
<dbReference type="InterPro" id="IPR000719">
    <property type="entry name" value="Prot_kinase_dom"/>
</dbReference>
<dbReference type="GO" id="GO:0004674">
    <property type="term" value="F:protein serine/threonine kinase activity"/>
    <property type="evidence" value="ECO:0007669"/>
    <property type="project" value="TreeGrafter"/>
</dbReference>